<evidence type="ECO:0000256" key="6">
    <source>
        <dbReference type="ARBA" id="ARBA00047942"/>
    </source>
</evidence>
<feature type="domain" description="DNA methylase N-4/N-6" evidence="7">
    <location>
        <begin position="194"/>
        <end position="522"/>
    </location>
</feature>
<gene>
    <name evidence="9" type="ORF">VAE063_150018</name>
</gene>
<dbReference type="InterPro" id="IPR002052">
    <property type="entry name" value="DNA_methylase_N6_adenine_CS"/>
</dbReference>
<dbReference type="Gene3D" id="3.40.50.150">
    <property type="entry name" value="Vaccinia Virus protein VP39"/>
    <property type="match status" value="1"/>
</dbReference>
<dbReference type="SUPFAM" id="SSF53335">
    <property type="entry name" value="S-adenosyl-L-methionine-dependent methyltransferases"/>
    <property type="match status" value="1"/>
</dbReference>
<name>A0ABM9FKQ8_9VIBR</name>
<evidence type="ECO:0000256" key="2">
    <source>
        <dbReference type="ARBA" id="ARBA00011900"/>
    </source>
</evidence>
<keyword evidence="3" id="KW-0489">Methyltransferase</keyword>
<evidence type="ECO:0000256" key="1">
    <source>
        <dbReference type="ARBA" id="ARBA00006594"/>
    </source>
</evidence>
<protein>
    <recommendedName>
        <fullName evidence="2">site-specific DNA-methyltransferase (adenine-specific)</fullName>
        <ecNumber evidence="2">2.1.1.72</ecNumber>
    </recommendedName>
</protein>
<dbReference type="PROSITE" id="PS00092">
    <property type="entry name" value="N6_MTASE"/>
    <property type="match status" value="1"/>
</dbReference>
<accession>A0ABM9FKQ8</accession>
<comment type="caution">
    <text evidence="9">The sequence shown here is derived from an EMBL/GenBank/DDBJ whole genome shotgun (WGS) entry which is preliminary data.</text>
</comment>
<dbReference type="Proteomes" id="UP001152658">
    <property type="component" value="Unassembled WGS sequence"/>
</dbReference>
<evidence type="ECO:0000313" key="10">
    <source>
        <dbReference type="Proteomes" id="UP001152658"/>
    </source>
</evidence>
<feature type="domain" description="Type III restriction/modification enzyme methylation subunit" evidence="8">
    <location>
        <begin position="37"/>
        <end position="92"/>
    </location>
</feature>
<comment type="similarity">
    <text evidence="1">Belongs to the N(4)/N(6)-methyltransferase family.</text>
</comment>
<evidence type="ECO:0000256" key="3">
    <source>
        <dbReference type="ARBA" id="ARBA00022603"/>
    </source>
</evidence>
<dbReference type="InterPro" id="IPR002941">
    <property type="entry name" value="DNA_methylase_N4/N6"/>
</dbReference>
<dbReference type="InterPro" id="IPR029063">
    <property type="entry name" value="SAM-dependent_MTases_sf"/>
</dbReference>
<proteinExistence type="inferred from homology"/>
<dbReference type="EC" id="2.1.1.72" evidence="2"/>
<evidence type="ECO:0000259" key="8">
    <source>
        <dbReference type="Pfam" id="PF12564"/>
    </source>
</evidence>
<dbReference type="RefSeq" id="WP_261925466.1">
    <property type="nucleotide sequence ID" value="NZ_CALYLK010000048.1"/>
</dbReference>
<dbReference type="InterPro" id="IPR002295">
    <property type="entry name" value="N4/N6-MTase_EcoPI_Mod-like"/>
</dbReference>
<organism evidence="9 10">
    <name type="scientific">Vibrio aestuarianus</name>
    <dbReference type="NCBI Taxonomy" id="28171"/>
    <lineage>
        <taxon>Bacteria</taxon>
        <taxon>Pseudomonadati</taxon>
        <taxon>Pseudomonadota</taxon>
        <taxon>Gammaproteobacteria</taxon>
        <taxon>Vibrionales</taxon>
        <taxon>Vibrionaceae</taxon>
        <taxon>Vibrio</taxon>
    </lineage>
</organism>
<evidence type="ECO:0000256" key="5">
    <source>
        <dbReference type="ARBA" id="ARBA00022691"/>
    </source>
</evidence>
<reference evidence="9" key="1">
    <citation type="submission" date="2022-06" db="EMBL/GenBank/DDBJ databases">
        <authorList>
            <person name="Goudenege D."/>
            <person name="Le Roux F."/>
        </authorList>
    </citation>
    <scope>NUCLEOTIDE SEQUENCE</scope>
    <source>
        <strain evidence="9">12-063</strain>
    </source>
</reference>
<sequence length="660" mass="75776">MLTILNVLTNVLKSDERLVIGGKLAKNKIVELALNLDPFLLKLLLSDEQLKNHFFQEVGGMLIFDKVAFQRFVNNKSFLPDSYTQFKNKIGLAVDSHYLSESNDVVIAWPYKDCILEGGQTKEDQKRNEVFWNEALAPEQVDTLLAPKVLTNVKKYHKDGEQTDFNLVGDENLILRGNNLLTLHSLKMKYRKKIKLIYIDPPYFFHSQKKEDTFQYNSNFKLSTWLTFMKNRLMVARDLLTDDGSIFVQISDDGVAELHLLMKEIFNTDQNNFINKITVRTKSPSGFGSVNPGVFETAEYIIAFAKNKSQWTYSRQYVPCTYDSNYKFYIDNVESNPEEWVITDVADFVAKEYGFDSKKLAIQNLGRASFENLISDFAIENSHKVFRYTEIGNKAGKSLVELRDLSKKQPNIVFKFERESHYDVYVLNGREIAFYSKKVQVIDGNKTPVIQLSNIWNDIAYEGIASEGKVTLKGGKKPERLLRRIIEMSTQEGDYVLDYHLGSGTTAATAHKLNRRYIGIEQLNYGTDDCLVRMNNVVNGDTTGISKDVSWQGGGSFVYCELAELASKYSDRVEQAQSSEELIAIWDELKESSNLSYKVDPRQFDMNISLFKDLSFEDQQRFLIEAIDKNQLYVNYSDIDDESNSISEQDKQFNKQFYGA</sequence>
<keyword evidence="5" id="KW-0949">S-adenosyl-L-methionine</keyword>
<dbReference type="PRINTS" id="PR00506">
    <property type="entry name" value="D21N6MTFRASE"/>
</dbReference>
<evidence type="ECO:0000256" key="4">
    <source>
        <dbReference type="ARBA" id="ARBA00022679"/>
    </source>
</evidence>
<dbReference type="InterPro" id="IPR022221">
    <property type="entry name" value="TypeIII_RM_meth"/>
</dbReference>
<dbReference type="Pfam" id="PF01555">
    <property type="entry name" value="N6_N4_Mtase"/>
    <property type="match status" value="1"/>
</dbReference>
<dbReference type="PIRSF" id="PIRSF015855">
    <property type="entry name" value="TypeIII_Mtase_mKpnI"/>
    <property type="match status" value="1"/>
</dbReference>
<dbReference type="Pfam" id="PF12564">
    <property type="entry name" value="TypeIII_RM_meth"/>
    <property type="match status" value="1"/>
</dbReference>
<comment type="catalytic activity">
    <reaction evidence="6">
        <text>a 2'-deoxyadenosine in DNA + S-adenosyl-L-methionine = an N(6)-methyl-2'-deoxyadenosine in DNA + S-adenosyl-L-homocysteine + H(+)</text>
        <dbReference type="Rhea" id="RHEA:15197"/>
        <dbReference type="Rhea" id="RHEA-COMP:12418"/>
        <dbReference type="Rhea" id="RHEA-COMP:12419"/>
        <dbReference type="ChEBI" id="CHEBI:15378"/>
        <dbReference type="ChEBI" id="CHEBI:57856"/>
        <dbReference type="ChEBI" id="CHEBI:59789"/>
        <dbReference type="ChEBI" id="CHEBI:90615"/>
        <dbReference type="ChEBI" id="CHEBI:90616"/>
        <dbReference type="EC" id="2.1.1.72"/>
    </reaction>
</comment>
<dbReference type="EMBL" id="CALYLK010000048">
    <property type="protein sequence ID" value="CAH8205697.1"/>
    <property type="molecule type" value="Genomic_DNA"/>
</dbReference>
<evidence type="ECO:0000313" key="9">
    <source>
        <dbReference type="EMBL" id="CAH8205697.1"/>
    </source>
</evidence>
<keyword evidence="10" id="KW-1185">Reference proteome</keyword>
<keyword evidence="4" id="KW-0808">Transferase</keyword>
<evidence type="ECO:0000259" key="7">
    <source>
        <dbReference type="Pfam" id="PF01555"/>
    </source>
</evidence>